<sequence length="186" mass="21857">MMAQTFEQYHHNGNNTLEQPKKSETNRVAPLQQTIYTEPNHESEKEDILKSWDGPVWDSRYGRFENQEDAAADDRKESLVRLEQLVETLVQHIVKKREPLTHHSQGMTHNEGSRHHEHHDERTQEEPKPKLKHQLPLEESLEKLEQKVESLMHQLHEIIQNRDSLVHTGHGVQSEDEATAFYQGRQ</sequence>
<dbReference type="AlphaFoldDB" id="A0AAD9ZBG3"/>
<feature type="region of interest" description="Disordered" evidence="1">
    <location>
        <begin position="95"/>
        <end position="134"/>
    </location>
</feature>
<organism evidence="2 3">
    <name type="scientific">Lepraria neglecta</name>
    <dbReference type="NCBI Taxonomy" id="209136"/>
    <lineage>
        <taxon>Eukaryota</taxon>
        <taxon>Fungi</taxon>
        <taxon>Dikarya</taxon>
        <taxon>Ascomycota</taxon>
        <taxon>Pezizomycotina</taxon>
        <taxon>Lecanoromycetes</taxon>
        <taxon>OSLEUM clade</taxon>
        <taxon>Lecanoromycetidae</taxon>
        <taxon>Lecanorales</taxon>
        <taxon>Lecanorineae</taxon>
        <taxon>Stereocaulaceae</taxon>
        <taxon>Lepraria</taxon>
    </lineage>
</organism>
<keyword evidence="3" id="KW-1185">Reference proteome</keyword>
<evidence type="ECO:0000313" key="2">
    <source>
        <dbReference type="EMBL" id="KAK3174909.1"/>
    </source>
</evidence>
<dbReference type="EMBL" id="JASNWA010000006">
    <property type="protein sequence ID" value="KAK3174909.1"/>
    <property type="molecule type" value="Genomic_DNA"/>
</dbReference>
<name>A0AAD9ZBG3_9LECA</name>
<protein>
    <submittedName>
        <fullName evidence="2">Uncharacterized protein</fullName>
    </submittedName>
</protein>
<gene>
    <name evidence="2" type="ORF">OEA41_002155</name>
</gene>
<dbReference type="Proteomes" id="UP001276659">
    <property type="component" value="Unassembled WGS sequence"/>
</dbReference>
<evidence type="ECO:0000256" key="1">
    <source>
        <dbReference type="SAM" id="MobiDB-lite"/>
    </source>
</evidence>
<feature type="compositionally biased region" description="Polar residues" evidence="1">
    <location>
        <begin position="1"/>
        <end position="18"/>
    </location>
</feature>
<evidence type="ECO:0000313" key="3">
    <source>
        <dbReference type="Proteomes" id="UP001276659"/>
    </source>
</evidence>
<accession>A0AAD9ZBG3</accession>
<feature type="compositionally biased region" description="Basic and acidic residues" evidence="1">
    <location>
        <begin position="111"/>
        <end position="129"/>
    </location>
</feature>
<feature type="region of interest" description="Disordered" evidence="1">
    <location>
        <begin position="1"/>
        <end position="49"/>
    </location>
</feature>
<feature type="compositionally biased region" description="Basic and acidic residues" evidence="1">
    <location>
        <begin position="39"/>
        <end position="49"/>
    </location>
</feature>
<proteinExistence type="predicted"/>
<reference evidence="2" key="1">
    <citation type="submission" date="2022-11" db="EMBL/GenBank/DDBJ databases">
        <title>Chromosomal genome sequence assembly and mating type (MAT) locus characterization of the leprose asexual lichenized fungus Lepraria neglecta (Nyl.) Erichsen.</title>
        <authorList>
            <person name="Allen J.L."/>
            <person name="Pfeffer B."/>
        </authorList>
    </citation>
    <scope>NUCLEOTIDE SEQUENCE</scope>
    <source>
        <strain evidence="2">Allen 5258</strain>
    </source>
</reference>
<comment type="caution">
    <text evidence="2">The sequence shown here is derived from an EMBL/GenBank/DDBJ whole genome shotgun (WGS) entry which is preliminary data.</text>
</comment>